<evidence type="ECO:0000313" key="1">
    <source>
        <dbReference type="EMBL" id="KAK4194049.1"/>
    </source>
</evidence>
<evidence type="ECO:0000313" key="2">
    <source>
        <dbReference type="Proteomes" id="UP001303160"/>
    </source>
</evidence>
<dbReference type="EMBL" id="MU864121">
    <property type="protein sequence ID" value="KAK4194049.1"/>
    <property type="molecule type" value="Genomic_DNA"/>
</dbReference>
<reference evidence="1" key="2">
    <citation type="submission" date="2023-05" db="EMBL/GenBank/DDBJ databases">
        <authorList>
            <consortium name="Lawrence Berkeley National Laboratory"/>
            <person name="Steindorff A."/>
            <person name="Hensen N."/>
            <person name="Bonometti L."/>
            <person name="Westerberg I."/>
            <person name="Brannstrom I.O."/>
            <person name="Guillou S."/>
            <person name="Cros-Aarteil S."/>
            <person name="Calhoun S."/>
            <person name="Haridas S."/>
            <person name="Kuo A."/>
            <person name="Mondo S."/>
            <person name="Pangilinan J."/>
            <person name="Riley R."/>
            <person name="Labutti K."/>
            <person name="Andreopoulos B."/>
            <person name="Lipzen A."/>
            <person name="Chen C."/>
            <person name="Yanf M."/>
            <person name="Daum C."/>
            <person name="Ng V."/>
            <person name="Clum A."/>
            <person name="Ohm R."/>
            <person name="Martin F."/>
            <person name="Silar P."/>
            <person name="Natvig D."/>
            <person name="Lalanne C."/>
            <person name="Gautier V."/>
            <person name="Ament-Velasquez S.L."/>
            <person name="Kruys A."/>
            <person name="Hutchinson M.I."/>
            <person name="Powell A.J."/>
            <person name="Barry K."/>
            <person name="Miller A.N."/>
            <person name="Grigoriev I.V."/>
            <person name="Debuchy R."/>
            <person name="Gladieux P."/>
            <person name="Thoren M.H."/>
            <person name="Johannesson H."/>
        </authorList>
    </citation>
    <scope>NUCLEOTIDE SEQUENCE</scope>
    <source>
        <strain evidence="1">CBS 315.58</strain>
    </source>
</reference>
<name>A0AAN7AP90_9PEZI</name>
<proteinExistence type="predicted"/>
<accession>A0AAN7AP90</accession>
<reference evidence="1" key="1">
    <citation type="journal article" date="2023" name="Mol. Phylogenet. Evol.">
        <title>Genome-scale phylogeny and comparative genomics of the fungal order Sordariales.</title>
        <authorList>
            <person name="Hensen N."/>
            <person name="Bonometti L."/>
            <person name="Westerberg I."/>
            <person name="Brannstrom I.O."/>
            <person name="Guillou S."/>
            <person name="Cros-Aarteil S."/>
            <person name="Calhoun S."/>
            <person name="Haridas S."/>
            <person name="Kuo A."/>
            <person name="Mondo S."/>
            <person name="Pangilinan J."/>
            <person name="Riley R."/>
            <person name="LaButti K."/>
            <person name="Andreopoulos B."/>
            <person name="Lipzen A."/>
            <person name="Chen C."/>
            <person name="Yan M."/>
            <person name="Daum C."/>
            <person name="Ng V."/>
            <person name="Clum A."/>
            <person name="Steindorff A."/>
            <person name="Ohm R.A."/>
            <person name="Martin F."/>
            <person name="Silar P."/>
            <person name="Natvig D.O."/>
            <person name="Lalanne C."/>
            <person name="Gautier V."/>
            <person name="Ament-Velasquez S.L."/>
            <person name="Kruys A."/>
            <person name="Hutchinson M.I."/>
            <person name="Powell A.J."/>
            <person name="Barry K."/>
            <person name="Miller A.N."/>
            <person name="Grigoriev I.V."/>
            <person name="Debuchy R."/>
            <person name="Gladieux P."/>
            <person name="Hiltunen Thoren M."/>
            <person name="Johannesson H."/>
        </authorList>
    </citation>
    <scope>NUCLEOTIDE SEQUENCE</scope>
    <source>
        <strain evidence="1">CBS 315.58</strain>
    </source>
</reference>
<gene>
    <name evidence="1" type="ORF">QBC40DRAFT_189075</name>
</gene>
<keyword evidence="2" id="KW-1185">Reference proteome</keyword>
<dbReference type="AlphaFoldDB" id="A0AAN7AP90"/>
<comment type="caution">
    <text evidence="1">The sequence shown here is derived from an EMBL/GenBank/DDBJ whole genome shotgun (WGS) entry which is preliminary data.</text>
</comment>
<organism evidence="1 2">
    <name type="scientific">Triangularia verruculosa</name>
    <dbReference type="NCBI Taxonomy" id="2587418"/>
    <lineage>
        <taxon>Eukaryota</taxon>
        <taxon>Fungi</taxon>
        <taxon>Dikarya</taxon>
        <taxon>Ascomycota</taxon>
        <taxon>Pezizomycotina</taxon>
        <taxon>Sordariomycetes</taxon>
        <taxon>Sordariomycetidae</taxon>
        <taxon>Sordariales</taxon>
        <taxon>Podosporaceae</taxon>
        <taxon>Triangularia</taxon>
    </lineage>
</organism>
<dbReference type="Proteomes" id="UP001303160">
    <property type="component" value="Unassembled WGS sequence"/>
</dbReference>
<protein>
    <submittedName>
        <fullName evidence="1">Uncharacterized protein</fullName>
    </submittedName>
</protein>
<sequence length="320" mass="36690">MVNLRDLLLQPSLPNGTASFNTLPGASRPTLTEKNWARDYPPVRIIQPFYENPTRDEIDILFGREDALDAFLLNKEVNPLNVTTEWLQTEGDSVRTFYTKVAEPIQLAFQPFMVQRSESGPLGPTNVNQTIDFTWGCGERCLVIGELKRHGIIDVARWTGEVGADRNRNWLGRELRGYCHKYKCFTASVFDGQFLLILIFQAKSAELIAQQNCRVTGLLFSSDCETLRYGLFRTVTHQIRRMQAATAPAAIVDGYVRRHNWLSGYPYWVNWHNENEEYEVHPNGHIRKLDPSGAWYWADADENPILDENGDTVWDTFSLM</sequence>